<evidence type="ECO:0000313" key="1">
    <source>
        <dbReference type="EMBL" id="MBK9716376.1"/>
    </source>
</evidence>
<name>A0A9D7S7I4_9BACT</name>
<dbReference type="EMBL" id="JADKFW010000004">
    <property type="protein sequence ID" value="MBK9716376.1"/>
    <property type="molecule type" value="Genomic_DNA"/>
</dbReference>
<evidence type="ECO:0000313" key="2">
    <source>
        <dbReference type="Proteomes" id="UP000808349"/>
    </source>
</evidence>
<organism evidence="1 2">
    <name type="scientific">Candidatus Defluviibacterium haderslevense</name>
    <dbReference type="NCBI Taxonomy" id="2981993"/>
    <lineage>
        <taxon>Bacteria</taxon>
        <taxon>Pseudomonadati</taxon>
        <taxon>Bacteroidota</taxon>
        <taxon>Saprospiria</taxon>
        <taxon>Saprospirales</taxon>
        <taxon>Saprospiraceae</taxon>
        <taxon>Candidatus Defluviibacterium</taxon>
    </lineage>
</organism>
<gene>
    <name evidence="1" type="ORF">IPO85_02405</name>
</gene>
<comment type="caution">
    <text evidence="1">The sequence shown here is derived from an EMBL/GenBank/DDBJ whole genome shotgun (WGS) entry which is preliminary data.</text>
</comment>
<dbReference type="AlphaFoldDB" id="A0A9D7S7I4"/>
<accession>A0A9D7S7I4</accession>
<protein>
    <submittedName>
        <fullName evidence="1">Uncharacterized protein</fullName>
    </submittedName>
</protein>
<proteinExistence type="predicted"/>
<dbReference type="Proteomes" id="UP000808349">
    <property type="component" value="Unassembled WGS sequence"/>
</dbReference>
<sequence length="52" mass="5976">MELNVSFYGLGNDIIKIPCSPENDCDPFYAAQKELREMGFDPYQWAGFILVE</sequence>
<reference evidence="1 2" key="1">
    <citation type="submission" date="2020-10" db="EMBL/GenBank/DDBJ databases">
        <title>Connecting structure to function with the recovery of over 1000 high-quality activated sludge metagenome-assembled genomes encoding full-length rRNA genes using long-read sequencing.</title>
        <authorList>
            <person name="Singleton C.M."/>
            <person name="Petriglieri F."/>
            <person name="Kristensen J.M."/>
            <person name="Kirkegaard R.H."/>
            <person name="Michaelsen T.Y."/>
            <person name="Andersen M.H."/>
            <person name="Karst S.M."/>
            <person name="Dueholm M.S."/>
            <person name="Nielsen P.H."/>
            <person name="Albertsen M."/>
        </authorList>
    </citation>
    <scope>NUCLEOTIDE SEQUENCE [LARGE SCALE GENOMIC DNA]</scope>
    <source>
        <strain evidence="1">Ribe_18-Q3-R11-54_BAT3C.373</strain>
    </source>
</reference>